<protein>
    <recommendedName>
        <fullName evidence="5">Lipoprotein</fullName>
    </recommendedName>
</protein>
<gene>
    <name evidence="3" type="ORF">GCM10020369_32630</name>
</gene>
<organism evidence="3 4">
    <name type="scientific">Cryptosporangium minutisporangium</name>
    <dbReference type="NCBI Taxonomy" id="113569"/>
    <lineage>
        <taxon>Bacteria</taxon>
        <taxon>Bacillati</taxon>
        <taxon>Actinomycetota</taxon>
        <taxon>Actinomycetes</taxon>
        <taxon>Cryptosporangiales</taxon>
        <taxon>Cryptosporangiaceae</taxon>
        <taxon>Cryptosporangium</taxon>
    </lineage>
</organism>
<reference evidence="4" key="1">
    <citation type="journal article" date="2019" name="Int. J. Syst. Evol. Microbiol.">
        <title>The Global Catalogue of Microorganisms (GCM) 10K type strain sequencing project: providing services to taxonomists for standard genome sequencing and annotation.</title>
        <authorList>
            <consortium name="The Broad Institute Genomics Platform"/>
            <consortium name="The Broad Institute Genome Sequencing Center for Infectious Disease"/>
            <person name="Wu L."/>
            <person name="Ma J."/>
        </authorList>
    </citation>
    <scope>NUCLEOTIDE SEQUENCE [LARGE SCALE GENOMIC DNA]</scope>
    <source>
        <strain evidence="4">JCM 9458</strain>
    </source>
</reference>
<evidence type="ECO:0000313" key="3">
    <source>
        <dbReference type="EMBL" id="GAA3388023.1"/>
    </source>
</evidence>
<name>A0ABP6SXQ0_9ACTN</name>
<sequence>MTRPWTAGLVLVVLALLTGCSNGAPDPSAGNPSSSAEAAASPSAAAESPVAPPPTGGTPAERVCAYLDQVRAQMDRATSVENARTVLTVQLAALASQNPDLERVVSTQLDALTTQGCPQTRQAILTRLGVDSFSAALR</sequence>
<evidence type="ECO:0000313" key="4">
    <source>
        <dbReference type="Proteomes" id="UP001501676"/>
    </source>
</evidence>
<feature type="signal peptide" evidence="2">
    <location>
        <begin position="1"/>
        <end position="23"/>
    </location>
</feature>
<comment type="caution">
    <text evidence="3">The sequence shown here is derived from an EMBL/GenBank/DDBJ whole genome shotgun (WGS) entry which is preliminary data.</text>
</comment>
<evidence type="ECO:0000256" key="1">
    <source>
        <dbReference type="SAM" id="MobiDB-lite"/>
    </source>
</evidence>
<evidence type="ECO:0000256" key="2">
    <source>
        <dbReference type="SAM" id="SignalP"/>
    </source>
</evidence>
<dbReference type="RefSeq" id="WP_345728955.1">
    <property type="nucleotide sequence ID" value="NZ_BAAAYN010000021.1"/>
</dbReference>
<dbReference type="EMBL" id="BAAAYN010000021">
    <property type="protein sequence ID" value="GAA3388023.1"/>
    <property type="molecule type" value="Genomic_DNA"/>
</dbReference>
<proteinExistence type="predicted"/>
<feature type="chain" id="PRO_5046497778" description="Lipoprotein" evidence="2">
    <location>
        <begin position="24"/>
        <end position="138"/>
    </location>
</feature>
<accession>A0ABP6SXQ0</accession>
<keyword evidence="2" id="KW-0732">Signal</keyword>
<evidence type="ECO:0008006" key="5">
    <source>
        <dbReference type="Google" id="ProtNLM"/>
    </source>
</evidence>
<feature type="compositionally biased region" description="Low complexity" evidence="1">
    <location>
        <begin position="27"/>
        <end position="49"/>
    </location>
</feature>
<keyword evidence="4" id="KW-1185">Reference proteome</keyword>
<dbReference type="Proteomes" id="UP001501676">
    <property type="component" value="Unassembled WGS sequence"/>
</dbReference>
<dbReference type="PROSITE" id="PS51257">
    <property type="entry name" value="PROKAR_LIPOPROTEIN"/>
    <property type="match status" value="1"/>
</dbReference>
<feature type="region of interest" description="Disordered" evidence="1">
    <location>
        <begin position="24"/>
        <end position="60"/>
    </location>
</feature>